<dbReference type="SUPFAM" id="SSF81321">
    <property type="entry name" value="Family A G protein-coupled receptor-like"/>
    <property type="match status" value="1"/>
</dbReference>
<dbReference type="GO" id="GO:0004930">
    <property type="term" value="F:G protein-coupled receptor activity"/>
    <property type="evidence" value="ECO:0007669"/>
    <property type="project" value="InterPro"/>
</dbReference>
<evidence type="ECO:0000313" key="6">
    <source>
        <dbReference type="Proteomes" id="UP001152795"/>
    </source>
</evidence>
<dbReference type="PROSITE" id="PS50262">
    <property type="entry name" value="G_PROTEIN_RECEP_F1_2"/>
    <property type="match status" value="1"/>
</dbReference>
<keyword evidence="3" id="KW-1133">Transmembrane helix</keyword>
<keyword evidence="4" id="KW-0472">Membrane</keyword>
<reference evidence="5" key="1">
    <citation type="submission" date="2020-04" db="EMBL/GenBank/DDBJ databases">
        <authorList>
            <person name="Alioto T."/>
            <person name="Alioto T."/>
            <person name="Gomez Garrido J."/>
        </authorList>
    </citation>
    <scope>NUCLEOTIDE SEQUENCE</scope>
    <source>
        <strain evidence="5">A484AB</strain>
    </source>
</reference>
<evidence type="ECO:0000256" key="4">
    <source>
        <dbReference type="ARBA" id="ARBA00023136"/>
    </source>
</evidence>
<evidence type="ECO:0000256" key="2">
    <source>
        <dbReference type="ARBA" id="ARBA00022692"/>
    </source>
</evidence>
<dbReference type="Gene3D" id="1.20.1070.10">
    <property type="entry name" value="Rhodopsin 7-helix transmembrane proteins"/>
    <property type="match status" value="1"/>
</dbReference>
<dbReference type="CDD" id="cd00637">
    <property type="entry name" value="7tm_classA_rhodopsin-like"/>
    <property type="match status" value="1"/>
</dbReference>
<gene>
    <name evidence="5" type="ORF">PACLA_8A003678</name>
</gene>
<proteinExistence type="predicted"/>
<dbReference type="PANTHER" id="PTHR45698:SF1">
    <property type="entry name" value="TRACE AMINE-ASSOCIATED RECEPTOR 13C-LIKE"/>
    <property type="match status" value="1"/>
</dbReference>
<comment type="caution">
    <text evidence="5">The sequence shown here is derived from an EMBL/GenBank/DDBJ whole genome shotgun (WGS) entry which is preliminary data.</text>
</comment>
<dbReference type="Proteomes" id="UP001152795">
    <property type="component" value="Unassembled WGS sequence"/>
</dbReference>
<dbReference type="OrthoDB" id="2132067at2759"/>
<dbReference type="InterPro" id="IPR000276">
    <property type="entry name" value="GPCR_Rhodpsn"/>
</dbReference>
<keyword evidence="2" id="KW-0812">Transmembrane</keyword>
<keyword evidence="6" id="KW-1185">Reference proteome</keyword>
<sequence length="378" mass="42884">MINDSTIVTMYPTFTLSTQPNTSATSGDHVIQYMIPVFVCIAVVALFGNLLVVFLFVRNRGWLKKAHSNLILALAITDILTAVCVLCVPLFIHESDVYAVPQNVFLRELYCRVVWSHYIVFSLGVTSVYLCLSLAIERWLAIKKPLFYKQHLNSKRIICLLVAIPWIAGFAFESSAIIRTTGVVLPDGTTSCRWNPDTSEWSTRVTIAVVSFCGMILIPGILVVMAYVHILVKIKVTLRRDSVRRRDSQRRSETDLKRVTLMAGLASVVLLICWLPGQFYFMLSQMGYLKVHVMPHRWLNVLALSSSCWNPLIYCFSNSQYREGFKNELSRFLCLCKLVRHGSYSFRRNSGQAVQHWSTPVFERKLEENSSGPVGTLV</sequence>
<dbReference type="GO" id="GO:0016020">
    <property type="term" value="C:membrane"/>
    <property type="evidence" value="ECO:0007669"/>
    <property type="project" value="UniProtKB-SubCell"/>
</dbReference>
<accession>A0A7D9DSG7</accession>
<evidence type="ECO:0000313" key="5">
    <source>
        <dbReference type="EMBL" id="CAB3992204.1"/>
    </source>
</evidence>
<protein>
    <submittedName>
        <fullName evidence="5">Melatonin receptor type 1A-like</fullName>
    </submittedName>
</protein>
<dbReference type="Pfam" id="PF00001">
    <property type="entry name" value="7tm_1"/>
    <property type="match status" value="1"/>
</dbReference>
<name>A0A7D9DSG7_PARCT</name>
<dbReference type="SMART" id="SM01381">
    <property type="entry name" value="7TM_GPCR_Srsx"/>
    <property type="match status" value="1"/>
</dbReference>
<dbReference type="InterPro" id="IPR017452">
    <property type="entry name" value="GPCR_Rhodpsn_7TM"/>
</dbReference>
<evidence type="ECO:0000256" key="1">
    <source>
        <dbReference type="ARBA" id="ARBA00004370"/>
    </source>
</evidence>
<dbReference type="PANTHER" id="PTHR45698">
    <property type="entry name" value="TRACE AMINE-ASSOCIATED RECEPTOR 19N-RELATED"/>
    <property type="match status" value="1"/>
</dbReference>
<dbReference type="PRINTS" id="PR00237">
    <property type="entry name" value="GPCRRHODOPSN"/>
</dbReference>
<evidence type="ECO:0000256" key="3">
    <source>
        <dbReference type="ARBA" id="ARBA00022989"/>
    </source>
</evidence>
<dbReference type="EMBL" id="CACRXK020002000">
    <property type="protein sequence ID" value="CAB3992204.1"/>
    <property type="molecule type" value="Genomic_DNA"/>
</dbReference>
<organism evidence="5 6">
    <name type="scientific">Paramuricea clavata</name>
    <name type="common">Red gorgonian</name>
    <name type="synonym">Violescent sea-whip</name>
    <dbReference type="NCBI Taxonomy" id="317549"/>
    <lineage>
        <taxon>Eukaryota</taxon>
        <taxon>Metazoa</taxon>
        <taxon>Cnidaria</taxon>
        <taxon>Anthozoa</taxon>
        <taxon>Octocorallia</taxon>
        <taxon>Malacalcyonacea</taxon>
        <taxon>Plexauridae</taxon>
        <taxon>Paramuricea</taxon>
    </lineage>
</organism>
<comment type="subcellular location">
    <subcellularLocation>
        <location evidence="1">Membrane</location>
    </subcellularLocation>
</comment>
<keyword evidence="5" id="KW-0675">Receptor</keyword>
<dbReference type="AlphaFoldDB" id="A0A7D9DSG7"/>